<feature type="domain" description="HipA-like C-terminal" evidence="4">
    <location>
        <begin position="151"/>
        <end position="410"/>
    </location>
</feature>
<keyword evidence="7" id="KW-1185">Reference proteome</keyword>
<dbReference type="PANTHER" id="PTHR37419:SF1">
    <property type="entry name" value="SERINE_THREONINE-PROTEIN KINASE TOXIN HIPA"/>
    <property type="match status" value="1"/>
</dbReference>
<dbReference type="RefSeq" id="WP_309038212.1">
    <property type="nucleotide sequence ID" value="NZ_JAVIFY010000001.1"/>
</dbReference>
<evidence type="ECO:0000313" key="7">
    <source>
        <dbReference type="Proteomes" id="UP001226574"/>
    </source>
</evidence>
<dbReference type="InterPro" id="IPR052028">
    <property type="entry name" value="HipA_Ser/Thr_kinase"/>
</dbReference>
<evidence type="ECO:0000313" key="6">
    <source>
        <dbReference type="EMBL" id="MDQ9090251.1"/>
    </source>
</evidence>
<keyword evidence="3" id="KW-0418">Kinase</keyword>
<protein>
    <submittedName>
        <fullName evidence="6">HipA domain-containing protein</fullName>
    </submittedName>
</protein>
<dbReference type="PANTHER" id="PTHR37419">
    <property type="entry name" value="SERINE/THREONINE-PROTEIN KINASE TOXIN HIPA"/>
    <property type="match status" value="1"/>
</dbReference>
<feature type="domain" description="HipA N-terminal subdomain 1" evidence="5">
    <location>
        <begin position="11"/>
        <end position="108"/>
    </location>
</feature>
<name>A0ABU1B7F5_PSEHA</name>
<evidence type="ECO:0000256" key="1">
    <source>
        <dbReference type="ARBA" id="ARBA00010164"/>
    </source>
</evidence>
<organism evidence="6 7">
    <name type="scientific">Pseudoalteromonas haloplanktis</name>
    <name type="common">Alteromonas haloplanktis</name>
    <dbReference type="NCBI Taxonomy" id="228"/>
    <lineage>
        <taxon>Bacteria</taxon>
        <taxon>Pseudomonadati</taxon>
        <taxon>Pseudomonadota</taxon>
        <taxon>Gammaproteobacteria</taxon>
        <taxon>Alteromonadales</taxon>
        <taxon>Pseudoalteromonadaceae</taxon>
        <taxon>Pseudoalteromonas</taxon>
    </lineage>
</organism>
<gene>
    <name evidence="6" type="ORF">RC083_01450</name>
</gene>
<dbReference type="Pfam" id="PF13657">
    <property type="entry name" value="Couple_hipA"/>
    <property type="match status" value="1"/>
</dbReference>
<evidence type="ECO:0000259" key="4">
    <source>
        <dbReference type="Pfam" id="PF07804"/>
    </source>
</evidence>
<accession>A0ABU1B7F5</accession>
<comment type="caution">
    <text evidence="6">The sequence shown here is derived from an EMBL/GenBank/DDBJ whole genome shotgun (WGS) entry which is preliminary data.</text>
</comment>
<dbReference type="InterPro" id="IPR017508">
    <property type="entry name" value="HipA_N1"/>
</dbReference>
<dbReference type="Proteomes" id="UP001226574">
    <property type="component" value="Unassembled WGS sequence"/>
</dbReference>
<proteinExistence type="inferred from homology"/>
<dbReference type="Pfam" id="PF07804">
    <property type="entry name" value="HipA_C"/>
    <property type="match status" value="1"/>
</dbReference>
<evidence type="ECO:0000259" key="5">
    <source>
        <dbReference type="Pfam" id="PF13657"/>
    </source>
</evidence>
<comment type="similarity">
    <text evidence="1">Belongs to the HipA Ser/Thr kinase family.</text>
</comment>
<dbReference type="NCBIfam" id="TIGR03071">
    <property type="entry name" value="couple_hipA"/>
    <property type="match status" value="1"/>
</dbReference>
<evidence type="ECO:0000256" key="3">
    <source>
        <dbReference type="ARBA" id="ARBA00022777"/>
    </source>
</evidence>
<reference evidence="6 7" key="1">
    <citation type="submission" date="2023-08" db="EMBL/GenBank/DDBJ databases">
        <title>Pseudoalteromonas haloplanktis LL1 genome.</title>
        <authorList>
            <person name="Wu S."/>
        </authorList>
    </citation>
    <scope>NUCLEOTIDE SEQUENCE [LARGE SCALE GENOMIC DNA]</scope>
    <source>
        <strain evidence="6 7">LL1</strain>
    </source>
</reference>
<dbReference type="InterPro" id="IPR012893">
    <property type="entry name" value="HipA-like_C"/>
</dbReference>
<sequence>MNSGTNLNSLDVFIGQSQKVAEITLAVGSENEISFTYEANWINEGFAVSPHLPLNGDFDSRAVRNYLQNLLPEGKGLEEIISSTTISKNNTFGLIKVIGEETSGALSFKASNSAVKQTSFREITNEELSQKLSRFKQAGEAITLWDGRTRLSVAGVQDKLNLLEIDGRLGFGEGQLCSNKIFKFETGAAPFIAVNELFTMLLARGAGLDVPDVELRSYGEVRTFVIDRFDRRVVKEQNRVLRRHVIDGCQATNLPPSYKYERQHGDEGDGIYIRDGVSFPKLFNIETANVQAYQAQLIRWMTFNILVRNYDAHGKNISFFVGKNGLELTPFYDLVNIEAIIEQTSIDCAKGGSQPAISRNYAMSLGDYNSQGAGNFSNEITAYMLADFADEFDISVARMQLLMSQTIQSVLGAINMAKATAIANNLSNSELEHIGLCINIINKAAGELSEQVELLPSMKAFI</sequence>
<keyword evidence="2" id="KW-0808">Transferase</keyword>
<evidence type="ECO:0000256" key="2">
    <source>
        <dbReference type="ARBA" id="ARBA00022679"/>
    </source>
</evidence>
<dbReference type="EMBL" id="JAVIFY010000001">
    <property type="protein sequence ID" value="MDQ9090251.1"/>
    <property type="molecule type" value="Genomic_DNA"/>
</dbReference>